<dbReference type="InterPro" id="IPR032710">
    <property type="entry name" value="NTF2-like_dom_sf"/>
</dbReference>
<dbReference type="SUPFAM" id="SSF54427">
    <property type="entry name" value="NTF2-like"/>
    <property type="match status" value="1"/>
</dbReference>
<dbReference type="PANTHER" id="PTHR38436:SF1">
    <property type="entry name" value="ESTER CYCLASE"/>
    <property type="match status" value="1"/>
</dbReference>
<sequence length="138" mass="15529">MPDSAEAISERNAEVVRRYLRVFETKEVAEFEELVAEDVLVHGAGLHVRGRHHPEGSVLTPGLSDCRVQMDDLFAAGDRVTVAFTLTYTHDRSGRDLTMTGVKSYRLREGRIVEFWGETDLYGLLRQAGLVPEQIPPF</sequence>
<accession>A0A7T7I265</accession>
<dbReference type="Gene3D" id="3.10.450.50">
    <property type="match status" value="1"/>
</dbReference>
<dbReference type="InterPro" id="IPR009959">
    <property type="entry name" value="Cyclase_SnoaL-like"/>
</dbReference>
<dbReference type="AlphaFoldDB" id="A0A7T7I265"/>
<dbReference type="GO" id="GO:0030638">
    <property type="term" value="P:polyketide metabolic process"/>
    <property type="evidence" value="ECO:0007669"/>
    <property type="project" value="InterPro"/>
</dbReference>
<dbReference type="RefSeq" id="WP_200394794.1">
    <property type="nucleotide sequence ID" value="NZ_CP066831.1"/>
</dbReference>
<dbReference type="KEGG" id="slf:JEQ17_09360"/>
<dbReference type="EMBL" id="CP066831">
    <property type="protein sequence ID" value="QQM39655.1"/>
    <property type="molecule type" value="Genomic_DNA"/>
</dbReference>
<reference evidence="1 2" key="1">
    <citation type="submission" date="2020-12" db="EMBL/GenBank/DDBJ databases">
        <title>A novel species.</title>
        <authorList>
            <person name="Li K."/>
        </authorList>
    </citation>
    <scope>NUCLEOTIDE SEQUENCE [LARGE SCALE GENOMIC DNA]</scope>
    <source>
        <strain evidence="1 2">ZYC-3</strain>
    </source>
</reference>
<name>A0A7T7I265_9ACTN</name>
<dbReference type="Pfam" id="PF07366">
    <property type="entry name" value="SnoaL"/>
    <property type="match status" value="1"/>
</dbReference>
<evidence type="ECO:0000313" key="1">
    <source>
        <dbReference type="EMBL" id="QQM39655.1"/>
    </source>
</evidence>
<organism evidence="1 2">
    <name type="scientific">Streptomyces liliifuscus</name>
    <dbReference type="NCBI Taxonomy" id="2797636"/>
    <lineage>
        <taxon>Bacteria</taxon>
        <taxon>Bacillati</taxon>
        <taxon>Actinomycetota</taxon>
        <taxon>Actinomycetes</taxon>
        <taxon>Kitasatosporales</taxon>
        <taxon>Streptomycetaceae</taxon>
        <taxon>Streptomyces</taxon>
    </lineage>
</organism>
<protein>
    <submittedName>
        <fullName evidence="1">Ester cyclase</fullName>
    </submittedName>
</protein>
<dbReference type="PANTHER" id="PTHR38436">
    <property type="entry name" value="POLYKETIDE CYCLASE SNOAL-LIKE DOMAIN"/>
    <property type="match status" value="1"/>
</dbReference>
<proteinExistence type="predicted"/>
<dbReference type="Proteomes" id="UP000595636">
    <property type="component" value="Chromosome"/>
</dbReference>
<evidence type="ECO:0000313" key="2">
    <source>
        <dbReference type="Proteomes" id="UP000595636"/>
    </source>
</evidence>
<gene>
    <name evidence="1" type="ORF">JEQ17_09360</name>
</gene>
<keyword evidence="2" id="KW-1185">Reference proteome</keyword>